<dbReference type="Proteomes" id="UP000095039">
    <property type="component" value="Unassembled WGS sequence"/>
</dbReference>
<evidence type="ECO:0000313" key="2">
    <source>
        <dbReference type="EMBL" id="OEE62889.1"/>
    </source>
</evidence>
<name>A0A1E5CBM0_9GAMM</name>
<proteinExistence type="predicted"/>
<gene>
    <name evidence="2" type="ORF">A1OK_20110</name>
</gene>
<evidence type="ECO:0000256" key="1">
    <source>
        <dbReference type="SAM" id="SignalP"/>
    </source>
</evidence>
<reference evidence="2 3" key="1">
    <citation type="journal article" date="2012" name="Science">
        <title>Ecological populations of bacteria act as socially cohesive units of antibiotic production and resistance.</title>
        <authorList>
            <person name="Cordero O.X."/>
            <person name="Wildschutte H."/>
            <person name="Kirkup B."/>
            <person name="Proehl S."/>
            <person name="Ngo L."/>
            <person name="Hussain F."/>
            <person name="Le Roux F."/>
            <person name="Mincer T."/>
            <person name="Polz M.F."/>
        </authorList>
    </citation>
    <scope>NUCLEOTIDE SEQUENCE [LARGE SCALE GENOMIC DNA]</scope>
    <source>
        <strain evidence="2 3">FF-454</strain>
    </source>
</reference>
<organism evidence="2 3">
    <name type="scientific">Enterovibrio norvegicus FF-454</name>
    <dbReference type="NCBI Taxonomy" id="1185651"/>
    <lineage>
        <taxon>Bacteria</taxon>
        <taxon>Pseudomonadati</taxon>
        <taxon>Pseudomonadota</taxon>
        <taxon>Gammaproteobacteria</taxon>
        <taxon>Vibrionales</taxon>
        <taxon>Vibrionaceae</taxon>
        <taxon>Enterovibrio</taxon>
    </lineage>
</organism>
<protein>
    <submittedName>
        <fullName evidence="2">Uncharacterized protein</fullName>
    </submittedName>
</protein>
<keyword evidence="3" id="KW-1185">Reference proteome</keyword>
<feature type="signal peptide" evidence="1">
    <location>
        <begin position="1"/>
        <end position="21"/>
    </location>
</feature>
<accession>A0A1E5CBM0</accession>
<keyword evidence="1" id="KW-0732">Signal</keyword>
<feature type="chain" id="PRO_5009172606" evidence="1">
    <location>
        <begin position="22"/>
        <end position="127"/>
    </location>
</feature>
<evidence type="ECO:0000313" key="3">
    <source>
        <dbReference type="Proteomes" id="UP000095039"/>
    </source>
</evidence>
<sequence>MGIKGFLLALILAFTSTTSLAGEADVVNATVTKTGVSPSGIGNSYRISATVRHADEGWDHYANAWRVMTTDGEVLGVRELLHPHETEQPFTRSLSGITVPEGVTEVIIEARDSVHGWGGETYVLPLK</sequence>
<dbReference type="EMBL" id="AJWN02000032">
    <property type="protein sequence ID" value="OEE62889.1"/>
    <property type="molecule type" value="Genomic_DNA"/>
</dbReference>
<dbReference type="AlphaFoldDB" id="A0A1E5CBM0"/>
<comment type="caution">
    <text evidence="2">The sequence shown here is derived from an EMBL/GenBank/DDBJ whole genome shotgun (WGS) entry which is preliminary data.</text>
</comment>